<dbReference type="RefSeq" id="WP_146434282.1">
    <property type="nucleotide sequence ID" value="NZ_VIGV01000003.1"/>
</dbReference>
<name>A0A5C5RP34_9ACTN</name>
<dbReference type="AlphaFoldDB" id="A0A5C5RP34"/>
<dbReference type="EMBL" id="VIGV01000003">
    <property type="protein sequence ID" value="TWS24338.1"/>
    <property type="molecule type" value="Genomic_DNA"/>
</dbReference>
<evidence type="ECO:0000313" key="1">
    <source>
        <dbReference type="EMBL" id="TWS24338.1"/>
    </source>
</evidence>
<dbReference type="PROSITE" id="PS51257">
    <property type="entry name" value="PROKAR_LIPOPROTEIN"/>
    <property type="match status" value="1"/>
</dbReference>
<comment type="caution">
    <text evidence="1">The sequence shown here is derived from an EMBL/GenBank/DDBJ whole genome shotgun (WGS) entry which is preliminary data.</text>
</comment>
<dbReference type="OrthoDB" id="4773813at2"/>
<keyword evidence="2" id="KW-1185">Reference proteome</keyword>
<proteinExistence type="predicted"/>
<reference evidence="1 2" key="1">
    <citation type="submission" date="2019-06" db="EMBL/GenBank/DDBJ databases">
        <authorList>
            <person name="Teng J.L.L."/>
            <person name="Lee H.H."/>
            <person name="Lau S.K.P."/>
            <person name="Woo P.C.Y."/>
        </authorList>
    </citation>
    <scope>NUCLEOTIDE SEQUENCE [LARGE SCALE GENOMIC DNA]</scope>
    <source>
        <strain evidence="1 2">HKU70</strain>
    </source>
</reference>
<gene>
    <name evidence="1" type="ORF">FK268_12135</name>
</gene>
<accession>A0A5C5RP34</accession>
<evidence type="ECO:0000313" key="2">
    <source>
        <dbReference type="Proteomes" id="UP000319792"/>
    </source>
</evidence>
<protein>
    <submittedName>
        <fullName evidence="1">Uncharacterized protein</fullName>
    </submittedName>
</protein>
<dbReference type="Proteomes" id="UP000319792">
    <property type="component" value="Unassembled WGS sequence"/>
</dbReference>
<sequence length="149" mass="14871">MDQSTDRPTTSTGRLARGAFALLAAGALALGAAGCDDGRTDTPAATVTLPATFPKDEVPLVDGNLIDAGERSQGGVTVFNVTVQAGDGGYEKAKRKLTDAGYTALGAGAGGPENASQSAQFSGKGYVITVSSVQAAAVPNAVFYSVSKT</sequence>
<reference evidence="1 2" key="2">
    <citation type="submission" date="2019-08" db="EMBL/GenBank/DDBJ databases">
        <title>Tsukamurella conjunctivitidis sp. nov., Tsukamurella assacharolytica sp. nov. and Tsukamurella sputae sp. nov. isolated from patients with conjunctivitis, bacteraemia (lymphoma) and respiratory infection (sputum) in Hong Kong.</title>
        <authorList>
            <person name="Fok K.M.N."/>
            <person name="Fong J.Y.H."/>
        </authorList>
    </citation>
    <scope>NUCLEOTIDE SEQUENCE [LARGE SCALE GENOMIC DNA]</scope>
    <source>
        <strain evidence="1 2">HKU70</strain>
    </source>
</reference>
<organism evidence="1 2">
    <name type="scientific">Tsukamurella sputi</name>
    <dbReference type="NCBI Taxonomy" id="2591848"/>
    <lineage>
        <taxon>Bacteria</taxon>
        <taxon>Bacillati</taxon>
        <taxon>Actinomycetota</taxon>
        <taxon>Actinomycetes</taxon>
        <taxon>Mycobacteriales</taxon>
        <taxon>Tsukamurellaceae</taxon>
        <taxon>Tsukamurella</taxon>
    </lineage>
</organism>